<dbReference type="Gene3D" id="3.10.450.320">
    <property type="entry name" value="Mitochondrial import inner membrane translocase subunit Tim21"/>
    <property type="match status" value="1"/>
</dbReference>
<feature type="region of interest" description="Disordered" evidence="1">
    <location>
        <begin position="37"/>
        <end position="63"/>
    </location>
</feature>
<evidence type="ECO:0000313" key="3">
    <source>
        <dbReference type="Proteomes" id="UP000485058"/>
    </source>
</evidence>
<reference evidence="2 3" key="1">
    <citation type="submission" date="2020-02" db="EMBL/GenBank/DDBJ databases">
        <title>Draft genome sequence of Haematococcus lacustris strain NIES-144.</title>
        <authorList>
            <person name="Morimoto D."/>
            <person name="Nakagawa S."/>
            <person name="Yoshida T."/>
            <person name="Sawayama S."/>
        </authorList>
    </citation>
    <scope>NUCLEOTIDE SEQUENCE [LARGE SCALE GENOMIC DNA]</scope>
    <source>
        <strain evidence="2 3">NIES-144</strain>
    </source>
</reference>
<gene>
    <name evidence="2" type="ORF">HaLaN_23698</name>
</gene>
<dbReference type="AlphaFoldDB" id="A0A699ZSR0"/>
<dbReference type="InterPro" id="IPR038552">
    <property type="entry name" value="Tim21_IMS_sf"/>
</dbReference>
<evidence type="ECO:0000313" key="2">
    <source>
        <dbReference type="EMBL" id="GFH25693.1"/>
    </source>
</evidence>
<evidence type="ECO:0000256" key="1">
    <source>
        <dbReference type="SAM" id="MobiDB-lite"/>
    </source>
</evidence>
<proteinExistence type="predicted"/>
<accession>A0A699ZSR0</accession>
<dbReference type="Proteomes" id="UP000485058">
    <property type="component" value="Unassembled WGS sequence"/>
</dbReference>
<sequence length="63" mass="7114">MEPTALQCFNHTLDVLKADPRITVRLGASDDIRAWGSNSSSRVARQQIPHQIYKDAQGQEHVR</sequence>
<keyword evidence="3" id="KW-1185">Reference proteome</keyword>
<comment type="caution">
    <text evidence="2">The sequence shown here is derived from an EMBL/GenBank/DDBJ whole genome shotgun (WGS) entry which is preliminary data.</text>
</comment>
<organism evidence="2 3">
    <name type="scientific">Haematococcus lacustris</name>
    <name type="common">Green alga</name>
    <name type="synonym">Haematococcus pluvialis</name>
    <dbReference type="NCBI Taxonomy" id="44745"/>
    <lineage>
        <taxon>Eukaryota</taxon>
        <taxon>Viridiplantae</taxon>
        <taxon>Chlorophyta</taxon>
        <taxon>core chlorophytes</taxon>
        <taxon>Chlorophyceae</taxon>
        <taxon>CS clade</taxon>
        <taxon>Chlamydomonadales</taxon>
        <taxon>Haematococcaceae</taxon>
        <taxon>Haematococcus</taxon>
    </lineage>
</organism>
<protein>
    <submittedName>
        <fullName evidence="2">Uncharacterized protein</fullName>
    </submittedName>
</protein>
<dbReference type="EMBL" id="BLLF01002891">
    <property type="protein sequence ID" value="GFH25693.1"/>
    <property type="molecule type" value="Genomic_DNA"/>
</dbReference>
<name>A0A699ZSR0_HAELA</name>